<accession>A0A4P9ZC18</accession>
<keyword evidence="2 4" id="KW-0863">Zinc-finger</keyword>
<dbReference type="EMBL" id="ML004459">
    <property type="protein sequence ID" value="RKP30415.1"/>
    <property type="molecule type" value="Genomic_DNA"/>
</dbReference>
<dbReference type="OrthoDB" id="4091009at2759"/>
<evidence type="ECO:0000259" key="5">
    <source>
        <dbReference type="PROSITE" id="PS50089"/>
    </source>
</evidence>
<keyword evidence="7" id="KW-1185">Reference proteome</keyword>
<organism evidence="6 7">
    <name type="scientific">Metschnikowia bicuspidata</name>
    <dbReference type="NCBI Taxonomy" id="27322"/>
    <lineage>
        <taxon>Eukaryota</taxon>
        <taxon>Fungi</taxon>
        <taxon>Dikarya</taxon>
        <taxon>Ascomycota</taxon>
        <taxon>Saccharomycotina</taxon>
        <taxon>Pichiomycetes</taxon>
        <taxon>Metschnikowiaceae</taxon>
        <taxon>Metschnikowia</taxon>
    </lineage>
</organism>
<dbReference type="PANTHER" id="PTHR23327:SF51">
    <property type="entry name" value="TRANSCRIPTIONAL REGULATOR OF YEAST FORM ADHERENCE 3"/>
    <property type="match status" value="1"/>
</dbReference>
<evidence type="ECO:0000256" key="1">
    <source>
        <dbReference type="ARBA" id="ARBA00022723"/>
    </source>
</evidence>
<dbReference type="InterPro" id="IPR013083">
    <property type="entry name" value="Znf_RING/FYVE/PHD"/>
</dbReference>
<evidence type="ECO:0000313" key="7">
    <source>
        <dbReference type="Proteomes" id="UP000268321"/>
    </source>
</evidence>
<evidence type="ECO:0000256" key="3">
    <source>
        <dbReference type="ARBA" id="ARBA00022833"/>
    </source>
</evidence>
<dbReference type="PROSITE" id="PS00518">
    <property type="entry name" value="ZF_RING_1"/>
    <property type="match status" value="1"/>
</dbReference>
<dbReference type="Pfam" id="PF13639">
    <property type="entry name" value="zf-RING_2"/>
    <property type="match status" value="1"/>
</dbReference>
<name>A0A4P9ZC18_9ASCO</name>
<evidence type="ECO:0000256" key="4">
    <source>
        <dbReference type="PROSITE-ProRule" id="PRU00175"/>
    </source>
</evidence>
<dbReference type="PROSITE" id="PS50089">
    <property type="entry name" value="ZF_RING_2"/>
    <property type="match status" value="1"/>
</dbReference>
<dbReference type="GO" id="GO:0008270">
    <property type="term" value="F:zinc ion binding"/>
    <property type="evidence" value="ECO:0007669"/>
    <property type="project" value="UniProtKB-KW"/>
</dbReference>
<proteinExistence type="predicted"/>
<sequence length="213" mass="23987">TYDNPSAWAHIDSGLKDALMIQTLSTLECVICLEVMHVPFLCACGHSFCYACLGAWLKNKLNCPTCRTNLKDPPVLNIHLRDISRAFTNLFIESLEDTDQATVLKNSREEQVLEFERKVLLKKHLFGKSFLLVPVVVDSSDGVARCGNCHWEAHGSVCLHCGARIRDPQDSDYYDSESGDAYDEDEEELELYGAEGDAYDSQDSFVDVRDIRE</sequence>
<gene>
    <name evidence="6" type="ORF">METBISCDRAFT_8050</name>
</gene>
<feature type="domain" description="RING-type" evidence="5">
    <location>
        <begin position="29"/>
        <end position="67"/>
    </location>
</feature>
<dbReference type="InterPro" id="IPR001841">
    <property type="entry name" value="Znf_RING"/>
</dbReference>
<feature type="non-terminal residue" evidence="6">
    <location>
        <position position="1"/>
    </location>
</feature>
<protein>
    <submittedName>
        <fullName evidence="6">RING/U-box</fullName>
    </submittedName>
</protein>
<dbReference type="Proteomes" id="UP000268321">
    <property type="component" value="Unassembled WGS sequence"/>
</dbReference>
<dbReference type="InterPro" id="IPR017907">
    <property type="entry name" value="Znf_RING_CS"/>
</dbReference>
<dbReference type="SMART" id="SM00184">
    <property type="entry name" value="RING"/>
    <property type="match status" value="1"/>
</dbReference>
<dbReference type="PANTHER" id="PTHR23327">
    <property type="entry name" value="RING FINGER PROTEIN 127"/>
    <property type="match status" value="1"/>
</dbReference>
<evidence type="ECO:0000256" key="2">
    <source>
        <dbReference type="ARBA" id="ARBA00022771"/>
    </source>
</evidence>
<dbReference type="AlphaFoldDB" id="A0A4P9ZC18"/>
<feature type="non-terminal residue" evidence="6">
    <location>
        <position position="213"/>
    </location>
</feature>
<evidence type="ECO:0000313" key="6">
    <source>
        <dbReference type="EMBL" id="RKP30415.1"/>
    </source>
</evidence>
<keyword evidence="3" id="KW-0862">Zinc</keyword>
<keyword evidence="1" id="KW-0479">Metal-binding</keyword>
<dbReference type="Gene3D" id="3.30.40.10">
    <property type="entry name" value="Zinc/RING finger domain, C3HC4 (zinc finger)"/>
    <property type="match status" value="1"/>
</dbReference>
<reference evidence="7" key="1">
    <citation type="journal article" date="2018" name="Nat. Microbiol.">
        <title>Leveraging single-cell genomics to expand the fungal tree of life.</title>
        <authorList>
            <person name="Ahrendt S.R."/>
            <person name="Quandt C.A."/>
            <person name="Ciobanu D."/>
            <person name="Clum A."/>
            <person name="Salamov A."/>
            <person name="Andreopoulos B."/>
            <person name="Cheng J.F."/>
            <person name="Woyke T."/>
            <person name="Pelin A."/>
            <person name="Henrissat B."/>
            <person name="Reynolds N.K."/>
            <person name="Benny G.L."/>
            <person name="Smith M.E."/>
            <person name="James T.Y."/>
            <person name="Grigoriev I.V."/>
        </authorList>
    </citation>
    <scope>NUCLEOTIDE SEQUENCE [LARGE SCALE GENOMIC DNA]</scope>
    <source>
        <strain evidence="7">Baker2002</strain>
    </source>
</reference>
<dbReference type="SUPFAM" id="SSF57850">
    <property type="entry name" value="RING/U-box"/>
    <property type="match status" value="1"/>
</dbReference>